<evidence type="ECO:0000313" key="1">
    <source>
        <dbReference type="EMBL" id="RNA03743.1"/>
    </source>
</evidence>
<dbReference type="EMBL" id="REGN01008375">
    <property type="protein sequence ID" value="RNA03743.1"/>
    <property type="molecule type" value="Genomic_DNA"/>
</dbReference>
<evidence type="ECO:0000313" key="2">
    <source>
        <dbReference type="Proteomes" id="UP000276133"/>
    </source>
</evidence>
<dbReference type="AlphaFoldDB" id="A0A3M7PXL5"/>
<feature type="non-terminal residue" evidence="1">
    <location>
        <position position="54"/>
    </location>
</feature>
<protein>
    <submittedName>
        <fullName evidence="1">Uncharacterized protein</fullName>
    </submittedName>
</protein>
<gene>
    <name evidence="1" type="ORF">BpHYR1_039471</name>
</gene>
<sequence length="54" mass="6306">VDNVIGHKFDSIRNKLELKIQWAPDKKRRVKYKSTYESASLCSCSTAVRQYSKE</sequence>
<reference evidence="1 2" key="1">
    <citation type="journal article" date="2018" name="Sci. Rep.">
        <title>Genomic signatures of local adaptation to the degree of environmental predictability in rotifers.</title>
        <authorList>
            <person name="Franch-Gras L."/>
            <person name="Hahn C."/>
            <person name="Garcia-Roger E.M."/>
            <person name="Carmona M.J."/>
            <person name="Serra M."/>
            <person name="Gomez A."/>
        </authorList>
    </citation>
    <scope>NUCLEOTIDE SEQUENCE [LARGE SCALE GENOMIC DNA]</scope>
    <source>
        <strain evidence="1">HYR1</strain>
    </source>
</reference>
<keyword evidence="2" id="KW-1185">Reference proteome</keyword>
<feature type="non-terminal residue" evidence="1">
    <location>
        <position position="1"/>
    </location>
</feature>
<name>A0A3M7PXL5_BRAPC</name>
<comment type="caution">
    <text evidence="1">The sequence shown here is derived from an EMBL/GenBank/DDBJ whole genome shotgun (WGS) entry which is preliminary data.</text>
</comment>
<organism evidence="1 2">
    <name type="scientific">Brachionus plicatilis</name>
    <name type="common">Marine rotifer</name>
    <name type="synonym">Brachionus muelleri</name>
    <dbReference type="NCBI Taxonomy" id="10195"/>
    <lineage>
        <taxon>Eukaryota</taxon>
        <taxon>Metazoa</taxon>
        <taxon>Spiralia</taxon>
        <taxon>Gnathifera</taxon>
        <taxon>Rotifera</taxon>
        <taxon>Eurotatoria</taxon>
        <taxon>Monogononta</taxon>
        <taxon>Pseudotrocha</taxon>
        <taxon>Ploima</taxon>
        <taxon>Brachionidae</taxon>
        <taxon>Brachionus</taxon>
    </lineage>
</organism>
<proteinExistence type="predicted"/>
<dbReference type="Proteomes" id="UP000276133">
    <property type="component" value="Unassembled WGS sequence"/>
</dbReference>
<accession>A0A3M7PXL5</accession>